<evidence type="ECO:0000256" key="7">
    <source>
        <dbReference type="ARBA" id="ARBA00048807"/>
    </source>
</evidence>
<dbReference type="Pfam" id="PF01242">
    <property type="entry name" value="PTPS"/>
    <property type="match status" value="1"/>
</dbReference>
<dbReference type="PANTHER" id="PTHR12589:SF7">
    <property type="entry name" value="6-PYRUVOYL TETRAHYDROBIOPTERIN SYNTHASE"/>
    <property type="match status" value="1"/>
</dbReference>
<feature type="active site" description="Proton acceptor" evidence="9">
    <location>
        <position position="23"/>
    </location>
</feature>
<evidence type="ECO:0000256" key="5">
    <source>
        <dbReference type="ARBA" id="ARBA00022833"/>
    </source>
</evidence>
<evidence type="ECO:0000313" key="11">
    <source>
        <dbReference type="EMBL" id="OAA30033.1"/>
    </source>
</evidence>
<keyword evidence="8" id="KW-0671">Queuosine biosynthesis</keyword>
<dbReference type="EMBL" id="JFHK01000015">
    <property type="protein sequence ID" value="OAA30033.1"/>
    <property type="molecule type" value="Genomic_DNA"/>
</dbReference>
<keyword evidence="12" id="KW-1185">Reference proteome</keyword>
<evidence type="ECO:0000256" key="1">
    <source>
        <dbReference type="ARBA" id="ARBA00005061"/>
    </source>
</evidence>
<evidence type="ECO:0000256" key="9">
    <source>
        <dbReference type="PIRSR" id="PIRSR006113-1"/>
    </source>
</evidence>
<accession>A0A176K069</accession>
<evidence type="ECO:0000256" key="3">
    <source>
        <dbReference type="ARBA" id="ARBA00018141"/>
    </source>
</evidence>
<dbReference type="InterPro" id="IPR007115">
    <property type="entry name" value="6-PTP_synth/QueD"/>
</dbReference>
<keyword evidence="6 8" id="KW-0456">Lyase</keyword>
<dbReference type="Gene3D" id="3.30.479.10">
    <property type="entry name" value="6-pyruvoyl tetrahydropterin synthase/QueD"/>
    <property type="match status" value="1"/>
</dbReference>
<evidence type="ECO:0000256" key="10">
    <source>
        <dbReference type="PIRSR" id="PIRSR006113-2"/>
    </source>
</evidence>
<protein>
    <recommendedName>
        <fullName evidence="3 8">6-carboxy-5,6,7,8-tetrahydropterin synthase</fullName>
        <ecNumber evidence="8">4.-.-.-</ecNumber>
    </recommendedName>
</protein>
<comment type="caution">
    <text evidence="11">The sequence shown here is derived from an EMBL/GenBank/DDBJ whole genome shotgun (WGS) entry which is preliminary data.</text>
</comment>
<feature type="binding site" evidence="10">
    <location>
        <position position="29"/>
    </location>
    <ligand>
        <name>Zn(2+)</name>
        <dbReference type="ChEBI" id="CHEBI:29105"/>
    </ligand>
</feature>
<feature type="active site" description="Charge relay system" evidence="9">
    <location>
        <position position="67"/>
    </location>
</feature>
<evidence type="ECO:0000256" key="8">
    <source>
        <dbReference type="PIRNR" id="PIRNR006113"/>
    </source>
</evidence>
<dbReference type="Proteomes" id="UP000077339">
    <property type="component" value="Unassembled WGS sequence"/>
</dbReference>
<feature type="binding site" evidence="10">
    <location>
        <position position="14"/>
    </location>
    <ligand>
        <name>Zn(2+)</name>
        <dbReference type="ChEBI" id="CHEBI:29105"/>
    </ligand>
</feature>
<dbReference type="PATRIC" id="fig|1453497.3.peg.119"/>
<dbReference type="EC" id="4.-.-.-" evidence="8"/>
<comment type="catalytic activity">
    <reaction evidence="7 8">
        <text>7,8-dihydroneopterin 3'-triphosphate + H2O = 6-carboxy-5,6,7,8-tetrahydropterin + triphosphate + acetaldehyde + 2 H(+)</text>
        <dbReference type="Rhea" id="RHEA:27966"/>
        <dbReference type="ChEBI" id="CHEBI:15343"/>
        <dbReference type="ChEBI" id="CHEBI:15377"/>
        <dbReference type="ChEBI" id="CHEBI:15378"/>
        <dbReference type="ChEBI" id="CHEBI:18036"/>
        <dbReference type="ChEBI" id="CHEBI:58462"/>
        <dbReference type="ChEBI" id="CHEBI:61032"/>
        <dbReference type="EC" id="4.1.2.50"/>
    </reaction>
</comment>
<dbReference type="RefSeq" id="WP_068347659.1">
    <property type="nucleotide sequence ID" value="NZ_JFHK01000015.1"/>
</dbReference>
<dbReference type="SUPFAM" id="SSF55620">
    <property type="entry name" value="Tetrahydrobiopterin biosynthesis enzymes-like"/>
    <property type="match status" value="1"/>
</dbReference>
<keyword evidence="5 8" id="KW-0862">Zinc</keyword>
<evidence type="ECO:0000256" key="6">
    <source>
        <dbReference type="ARBA" id="ARBA00023239"/>
    </source>
</evidence>
<comment type="similarity">
    <text evidence="2 8">Belongs to the PTPS family. QueD subfamily.</text>
</comment>
<dbReference type="NCBIfam" id="TIGR03367">
    <property type="entry name" value="queuosine_QueD"/>
    <property type="match status" value="1"/>
</dbReference>
<dbReference type="PIRSF" id="PIRSF006113">
    <property type="entry name" value="PTP_synth"/>
    <property type="match status" value="1"/>
</dbReference>
<dbReference type="PANTHER" id="PTHR12589">
    <property type="entry name" value="PYRUVOYL TETRAHYDROBIOPTERIN SYNTHASE"/>
    <property type="match status" value="1"/>
</dbReference>
<comment type="cofactor">
    <cofactor evidence="8 10">
        <name>Zn(2+)</name>
        <dbReference type="ChEBI" id="CHEBI:29105"/>
    </cofactor>
    <text evidence="8 10">Binds 1 zinc ion per subunit.</text>
</comment>
<gene>
    <name evidence="11" type="ORF">AT15_00530</name>
</gene>
<dbReference type="UniPathway" id="UPA00391"/>
<comment type="pathway">
    <text evidence="1 8">Purine metabolism; 7-cyano-7-deazaguanine biosynthesis.</text>
</comment>
<dbReference type="GO" id="GO:0046872">
    <property type="term" value="F:metal ion binding"/>
    <property type="evidence" value="ECO:0007669"/>
    <property type="project" value="UniProtKB-KW"/>
</dbReference>
<feature type="binding site" evidence="10">
    <location>
        <position position="27"/>
    </location>
    <ligand>
        <name>Zn(2+)</name>
        <dbReference type="ChEBI" id="CHEBI:29105"/>
    </ligand>
</feature>
<evidence type="ECO:0000313" key="12">
    <source>
        <dbReference type="Proteomes" id="UP000077339"/>
    </source>
</evidence>
<dbReference type="AlphaFoldDB" id="A0A176K069"/>
<dbReference type="InterPro" id="IPR038418">
    <property type="entry name" value="6-PTP_synth/QueD_sf"/>
</dbReference>
<sequence length="120" mass="14392">MYYVTKEFSFDAAHNLIRYHGKCEKLHGHTYKLRVTVAGKPDSEGMVIDFIELKEVVRNEILRHLDHSYINEIIEQPTAENIAKWIFDRLKHLINDEHRKLHEITLWETPTSFVRYLEEE</sequence>
<feature type="active site" description="Charge relay system" evidence="9">
    <location>
        <position position="108"/>
    </location>
</feature>
<dbReference type="OrthoDB" id="9804698at2"/>
<reference evidence="11 12" key="1">
    <citation type="submission" date="2014-02" db="EMBL/GenBank/DDBJ databases">
        <title>Kosmotoga genome sequencing.</title>
        <authorList>
            <person name="Pollo S.M."/>
            <person name="Charchuk R."/>
            <person name="Nesbo C.L."/>
        </authorList>
    </citation>
    <scope>NUCLEOTIDE SEQUENCE [LARGE SCALE GENOMIC DNA]</scope>
    <source>
        <strain evidence="11 12">S304</strain>
    </source>
</reference>
<proteinExistence type="inferred from homology"/>
<name>A0A176K069_9BACT</name>
<evidence type="ECO:0000256" key="4">
    <source>
        <dbReference type="ARBA" id="ARBA00022723"/>
    </source>
</evidence>
<dbReference type="GO" id="GO:0008616">
    <property type="term" value="P:tRNA queuosine(34) biosynthetic process"/>
    <property type="evidence" value="ECO:0007669"/>
    <property type="project" value="UniProtKB-KW"/>
</dbReference>
<dbReference type="STRING" id="1453497.AT15_00530"/>
<organism evidence="11 12">
    <name type="scientific">Kosmotoga arenicorallina S304</name>
    <dbReference type="NCBI Taxonomy" id="1453497"/>
    <lineage>
        <taxon>Bacteria</taxon>
        <taxon>Thermotogati</taxon>
        <taxon>Thermotogota</taxon>
        <taxon>Thermotogae</taxon>
        <taxon>Kosmotogales</taxon>
        <taxon>Kosmotogaceae</taxon>
        <taxon>Kosmotoga</taxon>
    </lineage>
</organism>
<evidence type="ECO:0000256" key="2">
    <source>
        <dbReference type="ARBA" id="ARBA00008900"/>
    </source>
</evidence>
<dbReference type="GO" id="GO:0070497">
    <property type="term" value="F:6-carboxytetrahydropterin synthase activity"/>
    <property type="evidence" value="ECO:0007669"/>
    <property type="project" value="UniProtKB-EC"/>
</dbReference>
<keyword evidence="4 8" id="KW-0479">Metal-binding</keyword>